<dbReference type="AlphaFoldDB" id="A0A815IFB1"/>
<feature type="compositionally biased region" description="Polar residues" evidence="1">
    <location>
        <begin position="30"/>
        <end position="64"/>
    </location>
</feature>
<protein>
    <submittedName>
        <fullName evidence="3">Uncharacterized protein</fullName>
    </submittedName>
</protein>
<keyword evidence="2" id="KW-1133">Transmembrane helix</keyword>
<evidence type="ECO:0000256" key="2">
    <source>
        <dbReference type="SAM" id="Phobius"/>
    </source>
</evidence>
<gene>
    <name evidence="3" type="ORF">CJN711_LOCUS20267</name>
</gene>
<dbReference type="EMBL" id="CAJNOV010009469">
    <property type="protein sequence ID" value="CAF1367556.1"/>
    <property type="molecule type" value="Genomic_DNA"/>
</dbReference>
<evidence type="ECO:0000313" key="3">
    <source>
        <dbReference type="EMBL" id="CAF1367556.1"/>
    </source>
</evidence>
<name>A0A815IFB1_9BILA</name>
<keyword evidence="2" id="KW-0812">Transmembrane</keyword>
<organism evidence="3 4">
    <name type="scientific">Rotaria magnacalcarata</name>
    <dbReference type="NCBI Taxonomy" id="392030"/>
    <lineage>
        <taxon>Eukaryota</taxon>
        <taxon>Metazoa</taxon>
        <taxon>Spiralia</taxon>
        <taxon>Gnathifera</taxon>
        <taxon>Rotifera</taxon>
        <taxon>Eurotatoria</taxon>
        <taxon>Bdelloidea</taxon>
        <taxon>Philodinida</taxon>
        <taxon>Philodinidae</taxon>
        <taxon>Rotaria</taxon>
    </lineage>
</organism>
<evidence type="ECO:0000313" key="4">
    <source>
        <dbReference type="Proteomes" id="UP000663855"/>
    </source>
</evidence>
<feature type="transmembrane region" description="Helical" evidence="2">
    <location>
        <begin position="111"/>
        <end position="133"/>
    </location>
</feature>
<evidence type="ECO:0000256" key="1">
    <source>
        <dbReference type="SAM" id="MobiDB-lite"/>
    </source>
</evidence>
<dbReference type="Proteomes" id="UP000663855">
    <property type="component" value="Unassembled WGS sequence"/>
</dbReference>
<sequence>MMDLNEVHPYVKTPQNSAYPLQLAPKNWSEPPSNQMSRLSNWNTNSGYPSNSQSNIMGQPQYRPSDQSQLVRMNAWEGSTMGKPNEINKPTDAGSPLTFQKVLAKVTSSKILFLMTGFIVCGIPLAVFVTLWMTSRSTSTSTSTTSSGVTVTAATVSVSLPIQCYTYSTLSEYYRNYQNGYSCCWSPYDTSPSLTPGWYRFTGSAGSSILTTPVLTTSTCGATYPGYFNGTLPSTVGASVTGTVCFYTGTPCGYSLAPITAVNCNGYYIFYLLPVTSSNYRYCSTT</sequence>
<proteinExistence type="predicted"/>
<keyword evidence="2" id="KW-0472">Membrane</keyword>
<comment type="caution">
    <text evidence="3">The sequence shown here is derived from an EMBL/GenBank/DDBJ whole genome shotgun (WGS) entry which is preliminary data.</text>
</comment>
<accession>A0A815IFB1</accession>
<feature type="region of interest" description="Disordered" evidence="1">
    <location>
        <begin position="22"/>
        <end position="64"/>
    </location>
</feature>
<reference evidence="3" key="1">
    <citation type="submission" date="2021-02" db="EMBL/GenBank/DDBJ databases">
        <authorList>
            <person name="Nowell W R."/>
        </authorList>
    </citation>
    <scope>NUCLEOTIDE SEQUENCE</scope>
</reference>